<dbReference type="Gene3D" id="3.30.1390.20">
    <property type="entry name" value="Ribosomal protein L30, ferredoxin-like fold domain"/>
    <property type="match status" value="1"/>
</dbReference>
<evidence type="ECO:0000313" key="8">
    <source>
        <dbReference type="EMBL" id="SES20359.1"/>
    </source>
</evidence>
<name>A0A1H9VFN0_9BACI</name>
<dbReference type="OrthoDB" id="9812790at2"/>
<dbReference type="InterPro" id="IPR016082">
    <property type="entry name" value="Ribosomal_uL30_ferredoxin-like"/>
</dbReference>
<protein>
    <recommendedName>
        <fullName evidence="5">Large ribosomal subunit protein uL30</fullName>
    </recommendedName>
</protein>
<dbReference type="PIRSF" id="PIRSF002211">
    <property type="entry name" value="Ribosomal_L30_bac-type"/>
    <property type="match status" value="1"/>
</dbReference>
<dbReference type="InterPro" id="IPR005996">
    <property type="entry name" value="Ribosomal_uL30_bac-type"/>
</dbReference>
<dbReference type="PROSITE" id="PS00634">
    <property type="entry name" value="RIBOSOMAL_L30"/>
    <property type="match status" value="1"/>
</dbReference>
<dbReference type="GO" id="GO:0022625">
    <property type="term" value="C:cytosolic large ribosomal subunit"/>
    <property type="evidence" value="ECO:0007669"/>
    <property type="project" value="TreeGrafter"/>
</dbReference>
<evidence type="ECO:0000256" key="6">
    <source>
        <dbReference type="RuleBase" id="RU003734"/>
    </source>
</evidence>
<dbReference type="AlphaFoldDB" id="A0A1H9VFN0"/>
<evidence type="ECO:0000256" key="4">
    <source>
        <dbReference type="ARBA" id="ARBA00023274"/>
    </source>
</evidence>
<organism evidence="8 9">
    <name type="scientific">Gracilibacillus ureilyticus</name>
    <dbReference type="NCBI Taxonomy" id="531814"/>
    <lineage>
        <taxon>Bacteria</taxon>
        <taxon>Bacillati</taxon>
        <taxon>Bacillota</taxon>
        <taxon>Bacilli</taxon>
        <taxon>Bacillales</taxon>
        <taxon>Bacillaceae</taxon>
        <taxon>Gracilibacillus</taxon>
    </lineage>
</organism>
<dbReference type="GO" id="GO:0003735">
    <property type="term" value="F:structural constituent of ribosome"/>
    <property type="evidence" value="ECO:0007669"/>
    <property type="project" value="InterPro"/>
</dbReference>
<dbReference type="Pfam" id="PF00327">
    <property type="entry name" value="Ribosomal_L30"/>
    <property type="match status" value="1"/>
</dbReference>
<dbReference type="EMBL" id="FOGL01000023">
    <property type="protein sequence ID" value="SES20359.1"/>
    <property type="molecule type" value="Genomic_DNA"/>
</dbReference>
<dbReference type="FunFam" id="3.30.1390.20:FF:000001">
    <property type="entry name" value="50S ribosomal protein L30"/>
    <property type="match status" value="1"/>
</dbReference>
<proteinExistence type="inferred from homology"/>
<evidence type="ECO:0000313" key="9">
    <source>
        <dbReference type="Proteomes" id="UP000199687"/>
    </source>
</evidence>
<dbReference type="HAMAP" id="MF_01371_B">
    <property type="entry name" value="Ribosomal_uL30_B"/>
    <property type="match status" value="1"/>
</dbReference>
<dbReference type="NCBIfam" id="TIGR01308">
    <property type="entry name" value="rpmD_bact"/>
    <property type="match status" value="1"/>
</dbReference>
<evidence type="ECO:0000259" key="7">
    <source>
        <dbReference type="Pfam" id="PF00327"/>
    </source>
</evidence>
<evidence type="ECO:0000256" key="1">
    <source>
        <dbReference type="ARBA" id="ARBA00007594"/>
    </source>
</evidence>
<dbReference type="InterPro" id="IPR036919">
    <property type="entry name" value="Ribo_uL30_ferredoxin-like_sf"/>
</dbReference>
<keyword evidence="3 5" id="KW-0689">Ribosomal protein</keyword>
<evidence type="ECO:0000256" key="2">
    <source>
        <dbReference type="ARBA" id="ARBA00011838"/>
    </source>
</evidence>
<evidence type="ECO:0000256" key="5">
    <source>
        <dbReference type="HAMAP-Rule" id="MF_01371"/>
    </source>
</evidence>
<dbReference type="PANTHER" id="PTHR15892">
    <property type="entry name" value="MITOCHONDRIAL RIBOSOMAL PROTEIN L30"/>
    <property type="match status" value="1"/>
</dbReference>
<reference evidence="8 9" key="1">
    <citation type="submission" date="2016-10" db="EMBL/GenBank/DDBJ databases">
        <authorList>
            <person name="de Groot N.N."/>
        </authorList>
    </citation>
    <scope>NUCLEOTIDE SEQUENCE [LARGE SCALE GENOMIC DNA]</scope>
    <source>
        <strain evidence="8 9">CGMCC 1.7727</strain>
    </source>
</reference>
<dbReference type="SUPFAM" id="SSF55129">
    <property type="entry name" value="Ribosomal protein L30p/L7e"/>
    <property type="match status" value="1"/>
</dbReference>
<accession>A0A1H9VFN0</accession>
<dbReference type="PANTHER" id="PTHR15892:SF2">
    <property type="entry name" value="LARGE RIBOSOMAL SUBUNIT PROTEIN UL30M"/>
    <property type="match status" value="1"/>
</dbReference>
<dbReference type="Proteomes" id="UP000199687">
    <property type="component" value="Unassembled WGS sequence"/>
</dbReference>
<dbReference type="InterPro" id="IPR018038">
    <property type="entry name" value="Ribosomal_uL30_CS"/>
</dbReference>
<keyword evidence="4 5" id="KW-0687">Ribonucleoprotein</keyword>
<feature type="domain" description="Large ribosomal subunit protein uL30-like ferredoxin-like fold" evidence="7">
    <location>
        <begin position="6"/>
        <end position="55"/>
    </location>
</feature>
<dbReference type="STRING" id="531814.SAMN04487944_12356"/>
<comment type="similarity">
    <text evidence="1 5 6">Belongs to the universal ribosomal protein uL30 family.</text>
</comment>
<keyword evidence="9" id="KW-1185">Reference proteome</keyword>
<dbReference type="RefSeq" id="WP_089743731.1">
    <property type="nucleotide sequence ID" value="NZ_FOGL01000023.1"/>
</dbReference>
<comment type="subunit">
    <text evidence="2 5">Part of the 50S ribosomal subunit.</text>
</comment>
<evidence type="ECO:0000256" key="3">
    <source>
        <dbReference type="ARBA" id="ARBA00022980"/>
    </source>
</evidence>
<dbReference type="CDD" id="cd01658">
    <property type="entry name" value="Ribosomal_L30"/>
    <property type="match status" value="1"/>
</dbReference>
<dbReference type="GO" id="GO:0006412">
    <property type="term" value="P:translation"/>
    <property type="evidence" value="ECO:0007669"/>
    <property type="project" value="UniProtKB-UniRule"/>
</dbReference>
<sequence>MSKQIEITLKRSVIGRSEVQKATVQTLGLRKIHQSVVREDTPVVRGMINKVSHLVEVKEV</sequence>
<gene>
    <name evidence="5" type="primary">rpmD</name>
    <name evidence="8" type="ORF">SAMN04487944_12356</name>
</gene>